<reference evidence="1 2" key="1">
    <citation type="submission" date="2017-07" db="EMBL/GenBank/DDBJ databases">
        <authorList>
            <person name="Sun Z.S."/>
            <person name="Albrecht U."/>
            <person name="Echele G."/>
            <person name="Lee C.C."/>
        </authorList>
    </citation>
    <scope>NUCLEOTIDE SEQUENCE [LARGE SCALE GENOMIC DNA]</scope>
    <source>
        <strain evidence="1 2">DSM 14827</strain>
    </source>
</reference>
<evidence type="ECO:0000313" key="1">
    <source>
        <dbReference type="EMBL" id="SNT74971.1"/>
    </source>
</evidence>
<accession>A0A239PXB3</accession>
<dbReference type="AlphaFoldDB" id="A0A239PXB3"/>
<evidence type="ECO:0000313" key="2">
    <source>
        <dbReference type="Proteomes" id="UP000198307"/>
    </source>
</evidence>
<gene>
    <name evidence="1" type="ORF">SAMN05444959_10952</name>
</gene>
<dbReference type="EMBL" id="FZQB01000009">
    <property type="protein sequence ID" value="SNT74971.1"/>
    <property type="molecule type" value="Genomic_DNA"/>
</dbReference>
<organism evidence="1 2">
    <name type="scientific">Paracoccus seriniphilus</name>
    <dbReference type="NCBI Taxonomy" id="184748"/>
    <lineage>
        <taxon>Bacteria</taxon>
        <taxon>Pseudomonadati</taxon>
        <taxon>Pseudomonadota</taxon>
        <taxon>Alphaproteobacteria</taxon>
        <taxon>Rhodobacterales</taxon>
        <taxon>Paracoccaceae</taxon>
        <taxon>Paracoccus</taxon>
    </lineage>
</organism>
<dbReference type="Proteomes" id="UP000198307">
    <property type="component" value="Unassembled WGS sequence"/>
</dbReference>
<keyword evidence="2" id="KW-1185">Reference proteome</keyword>
<protein>
    <submittedName>
        <fullName evidence="1">Uncharacterized protein</fullName>
    </submittedName>
</protein>
<proteinExistence type="predicted"/>
<name>A0A239PXB3_9RHOB</name>
<sequence>MCAQRLNNFNNVFAALQILGAQTGGAGNEPFCRALKMVQEASAGRSDPGTPLPGPDRPTWSAYHRLERENQLLIDHAEMMACALGACPNCWGSIADCEDCGGIGKPGTFLPDPRCFDQFVLPVIARVMGRHISERNNRIPARQ</sequence>